<dbReference type="InterPro" id="IPR004316">
    <property type="entry name" value="SWEET_rpt"/>
</dbReference>
<accession>A0A9Q0FKK5</accession>
<feature type="transmembrane region" description="Helical" evidence="10">
    <location>
        <begin position="175"/>
        <end position="196"/>
    </location>
</feature>
<reference evidence="11" key="2">
    <citation type="journal article" date="2023" name="Plants (Basel)">
        <title>Annotation of the Turnera subulata (Passifloraceae) Draft Genome Reveals the S-Locus Evolved after the Divergence of Turneroideae from Passifloroideae in a Stepwise Manner.</title>
        <authorList>
            <person name="Henning P.M."/>
            <person name="Roalson E.H."/>
            <person name="Mir W."/>
            <person name="McCubbin A.G."/>
            <person name="Shore J.S."/>
        </authorList>
    </citation>
    <scope>NUCLEOTIDE SEQUENCE</scope>
    <source>
        <strain evidence="11">F60SS</strain>
    </source>
</reference>
<dbReference type="GO" id="GO:0005886">
    <property type="term" value="C:plasma membrane"/>
    <property type="evidence" value="ECO:0007669"/>
    <property type="project" value="UniProtKB-SubCell"/>
</dbReference>
<comment type="function">
    <text evidence="10">Mediates both low-affinity uptake and efflux of sugar across the membrane.</text>
</comment>
<evidence type="ECO:0000256" key="9">
    <source>
        <dbReference type="ARBA" id="ARBA00023136"/>
    </source>
</evidence>
<comment type="similarity">
    <text evidence="2 10">Belongs to the SWEET sugar transporter family.</text>
</comment>
<dbReference type="InterPro" id="IPR047664">
    <property type="entry name" value="SWEET"/>
</dbReference>
<evidence type="ECO:0000313" key="11">
    <source>
        <dbReference type="EMBL" id="KAJ4832102.1"/>
    </source>
</evidence>
<evidence type="ECO:0000256" key="1">
    <source>
        <dbReference type="ARBA" id="ARBA00004651"/>
    </source>
</evidence>
<dbReference type="Proteomes" id="UP001141552">
    <property type="component" value="Unassembled WGS sequence"/>
</dbReference>
<keyword evidence="7" id="KW-0677">Repeat</keyword>
<dbReference type="Pfam" id="PF03083">
    <property type="entry name" value="MtN3_slv"/>
    <property type="match status" value="1"/>
</dbReference>
<comment type="subcellular location">
    <subcellularLocation>
        <location evidence="1">Cell membrane</location>
        <topology evidence="1">Multi-pass membrane protein</topology>
    </subcellularLocation>
</comment>
<comment type="caution">
    <text evidence="11">The sequence shown here is derived from an EMBL/GenBank/DDBJ whole genome shotgun (WGS) entry which is preliminary data.</text>
</comment>
<dbReference type="Gene3D" id="1.20.1280.290">
    <property type="match status" value="1"/>
</dbReference>
<keyword evidence="12" id="KW-1185">Reference proteome</keyword>
<evidence type="ECO:0000256" key="10">
    <source>
        <dbReference type="RuleBase" id="RU910715"/>
    </source>
</evidence>
<feature type="transmembrane region" description="Helical" evidence="10">
    <location>
        <begin position="88"/>
        <end position="108"/>
    </location>
</feature>
<keyword evidence="6 10" id="KW-0812">Transmembrane</keyword>
<sequence length="231" mass="25834">MAMKCGFISRIVIPIANLSHHNQEKICRGIPVHTIFGSAVQCYVNAILCRSKSKCIYARFHKHHSNNHPIHIPHHLHDICTTKRKAKLLIGFNGVAYGLIVVLTAMLSHGNTRLSVVGTTTVVFSVCVYAAPLSVMRKVIKTKSVEFMPFSLSLSLTVCAVCWFAYGMFLGDWFIAAPNILGFLFGMVQMVLYLIYRKKQKKAVSENRIQELAINPSENGKSDEIVESDRP</sequence>
<dbReference type="EMBL" id="JAKUCV010005196">
    <property type="protein sequence ID" value="KAJ4832102.1"/>
    <property type="molecule type" value="Genomic_DNA"/>
</dbReference>
<dbReference type="FunFam" id="1.20.1280.290:FF:000003">
    <property type="entry name" value="Bidirectional sugar transporter SWEET"/>
    <property type="match status" value="1"/>
</dbReference>
<feature type="transmembrane region" description="Helical" evidence="10">
    <location>
        <begin position="147"/>
        <end position="169"/>
    </location>
</feature>
<evidence type="ECO:0000256" key="8">
    <source>
        <dbReference type="ARBA" id="ARBA00022989"/>
    </source>
</evidence>
<keyword evidence="9 10" id="KW-0472">Membrane</keyword>
<dbReference type="PANTHER" id="PTHR10791">
    <property type="entry name" value="RAG1-ACTIVATING PROTEIN 1"/>
    <property type="match status" value="1"/>
</dbReference>
<name>A0A9Q0FKK5_9ROSI</name>
<proteinExistence type="inferred from homology"/>
<dbReference type="OrthoDB" id="409725at2759"/>
<evidence type="ECO:0000256" key="6">
    <source>
        <dbReference type="ARBA" id="ARBA00022692"/>
    </source>
</evidence>
<evidence type="ECO:0000256" key="4">
    <source>
        <dbReference type="ARBA" id="ARBA00022475"/>
    </source>
</evidence>
<feature type="transmembrane region" description="Helical" evidence="10">
    <location>
        <begin position="114"/>
        <end position="135"/>
    </location>
</feature>
<dbReference type="PANTHER" id="PTHR10791:SF157">
    <property type="entry name" value="BIDIRECTIONAL SUGAR TRANSPORTER SWEET"/>
    <property type="match status" value="1"/>
</dbReference>
<protein>
    <recommendedName>
        <fullName evidence="10">Bidirectional sugar transporter SWEET</fullName>
    </recommendedName>
</protein>
<evidence type="ECO:0000313" key="12">
    <source>
        <dbReference type="Proteomes" id="UP001141552"/>
    </source>
</evidence>
<dbReference type="AlphaFoldDB" id="A0A9Q0FKK5"/>
<comment type="caution">
    <text evidence="10">Lacks conserved residue(s) required for the propagation of feature annotation.</text>
</comment>
<keyword evidence="3 10" id="KW-0813">Transport</keyword>
<dbReference type="GO" id="GO:0051119">
    <property type="term" value="F:sugar transmembrane transporter activity"/>
    <property type="evidence" value="ECO:0007669"/>
    <property type="project" value="InterPro"/>
</dbReference>
<gene>
    <name evidence="11" type="ORF">Tsubulata_028049</name>
</gene>
<keyword evidence="4" id="KW-1003">Cell membrane</keyword>
<evidence type="ECO:0000256" key="7">
    <source>
        <dbReference type="ARBA" id="ARBA00022737"/>
    </source>
</evidence>
<keyword evidence="5 10" id="KW-0762">Sugar transport</keyword>
<evidence type="ECO:0000256" key="5">
    <source>
        <dbReference type="ARBA" id="ARBA00022597"/>
    </source>
</evidence>
<organism evidence="11 12">
    <name type="scientific">Turnera subulata</name>
    <dbReference type="NCBI Taxonomy" id="218843"/>
    <lineage>
        <taxon>Eukaryota</taxon>
        <taxon>Viridiplantae</taxon>
        <taxon>Streptophyta</taxon>
        <taxon>Embryophyta</taxon>
        <taxon>Tracheophyta</taxon>
        <taxon>Spermatophyta</taxon>
        <taxon>Magnoliopsida</taxon>
        <taxon>eudicotyledons</taxon>
        <taxon>Gunneridae</taxon>
        <taxon>Pentapetalae</taxon>
        <taxon>rosids</taxon>
        <taxon>fabids</taxon>
        <taxon>Malpighiales</taxon>
        <taxon>Passifloraceae</taxon>
        <taxon>Turnera</taxon>
    </lineage>
</organism>
<reference evidence="11" key="1">
    <citation type="submission" date="2022-02" db="EMBL/GenBank/DDBJ databases">
        <authorList>
            <person name="Henning P.M."/>
            <person name="McCubbin A.G."/>
            <person name="Shore J.S."/>
        </authorList>
    </citation>
    <scope>NUCLEOTIDE SEQUENCE</scope>
    <source>
        <strain evidence="11">F60SS</strain>
        <tissue evidence="11">Leaves</tissue>
    </source>
</reference>
<evidence type="ECO:0000256" key="2">
    <source>
        <dbReference type="ARBA" id="ARBA00007809"/>
    </source>
</evidence>
<keyword evidence="8 10" id="KW-1133">Transmembrane helix</keyword>
<evidence type="ECO:0000256" key="3">
    <source>
        <dbReference type="ARBA" id="ARBA00022448"/>
    </source>
</evidence>